<reference evidence="1" key="1">
    <citation type="submission" date="2014-05" db="EMBL/GenBank/DDBJ databases">
        <authorList>
            <person name="Chronopoulou M."/>
        </authorList>
    </citation>
    <scope>NUCLEOTIDE SEQUENCE</scope>
    <source>
        <tissue evidence="1">Whole organism</tissue>
    </source>
</reference>
<dbReference type="AlphaFoldDB" id="A0A0K2TKZ3"/>
<protein>
    <submittedName>
        <fullName evidence="1">Uncharacterized protein</fullName>
    </submittedName>
</protein>
<name>A0A0K2TKZ3_LEPSM</name>
<organism evidence="1">
    <name type="scientific">Lepeophtheirus salmonis</name>
    <name type="common">Salmon louse</name>
    <name type="synonym">Caligus salmonis</name>
    <dbReference type="NCBI Taxonomy" id="72036"/>
    <lineage>
        <taxon>Eukaryota</taxon>
        <taxon>Metazoa</taxon>
        <taxon>Ecdysozoa</taxon>
        <taxon>Arthropoda</taxon>
        <taxon>Crustacea</taxon>
        <taxon>Multicrustacea</taxon>
        <taxon>Hexanauplia</taxon>
        <taxon>Copepoda</taxon>
        <taxon>Siphonostomatoida</taxon>
        <taxon>Caligidae</taxon>
        <taxon>Lepeophtheirus</taxon>
    </lineage>
</organism>
<accession>A0A0K2TKZ3</accession>
<sequence>MLSRGIGSKADKKNAIF</sequence>
<dbReference type="EMBL" id="HACA01009228">
    <property type="protein sequence ID" value="CDW26589.1"/>
    <property type="molecule type" value="Transcribed_RNA"/>
</dbReference>
<evidence type="ECO:0000313" key="1">
    <source>
        <dbReference type="EMBL" id="CDW26589.1"/>
    </source>
</evidence>
<proteinExistence type="predicted"/>